<evidence type="ECO:0000313" key="6">
    <source>
        <dbReference type="EMBL" id="BBO00088.1"/>
    </source>
</evidence>
<feature type="region of interest" description="Disordered" evidence="4">
    <location>
        <begin position="236"/>
        <end position="271"/>
    </location>
</feature>
<dbReference type="Proteomes" id="UP000326951">
    <property type="component" value="Chromosome"/>
</dbReference>
<proteinExistence type="inferred from homology"/>
<feature type="compositionally biased region" description="Gly residues" evidence="4">
    <location>
        <begin position="318"/>
        <end position="342"/>
    </location>
</feature>
<evidence type="ECO:0000256" key="2">
    <source>
        <dbReference type="ARBA" id="ARBA00009477"/>
    </source>
</evidence>
<dbReference type="GO" id="GO:0016020">
    <property type="term" value="C:membrane"/>
    <property type="evidence" value="ECO:0007669"/>
    <property type="project" value="InterPro"/>
</dbReference>
<dbReference type="Gene3D" id="2.40.30.170">
    <property type="match status" value="1"/>
</dbReference>
<feature type="compositionally biased region" description="Polar residues" evidence="4">
    <location>
        <begin position="259"/>
        <end position="271"/>
    </location>
</feature>
<feature type="compositionally biased region" description="Low complexity" evidence="4">
    <location>
        <begin position="294"/>
        <end position="317"/>
    </location>
</feature>
<dbReference type="InterPro" id="IPR050465">
    <property type="entry name" value="UPF0194_transport"/>
</dbReference>
<accession>A0A5K7X080</accession>
<dbReference type="Pfam" id="PF25990">
    <property type="entry name" value="Beta-barrel_YknX"/>
    <property type="match status" value="1"/>
</dbReference>
<dbReference type="EMBL" id="AP021853">
    <property type="protein sequence ID" value="BBO00088.1"/>
    <property type="molecule type" value="Genomic_DNA"/>
</dbReference>
<evidence type="ECO:0000256" key="3">
    <source>
        <dbReference type="ARBA" id="ARBA00023054"/>
    </source>
</evidence>
<protein>
    <submittedName>
        <fullName evidence="6">Hemolysin D</fullName>
    </submittedName>
</protein>
<comment type="subcellular location">
    <subcellularLocation>
        <location evidence="1">Cell envelope</location>
    </subcellularLocation>
</comment>
<reference evidence="6 7" key="1">
    <citation type="submission" date="2019-09" db="EMBL/GenBank/DDBJ databases">
        <title>Complete genome sequence of Sporolactobacillus terrae 70-3.</title>
        <authorList>
            <person name="Tanaka N."/>
            <person name="Shiwa Y."/>
            <person name="Fujita N."/>
            <person name="Tanasupawat S."/>
        </authorList>
    </citation>
    <scope>NUCLEOTIDE SEQUENCE [LARGE SCALE GENOMIC DNA]</scope>
    <source>
        <strain evidence="6 7">70-3</strain>
    </source>
</reference>
<evidence type="ECO:0000313" key="7">
    <source>
        <dbReference type="Proteomes" id="UP000326951"/>
    </source>
</evidence>
<feature type="compositionally biased region" description="Polar residues" evidence="4">
    <location>
        <begin position="236"/>
        <end position="246"/>
    </location>
</feature>
<dbReference type="AlphaFoldDB" id="A0A5K7X080"/>
<dbReference type="InterPro" id="IPR058636">
    <property type="entry name" value="Beta-barrel_YknX"/>
</dbReference>
<dbReference type="Gene3D" id="2.40.420.20">
    <property type="match status" value="1"/>
</dbReference>
<name>A0A5K7X080_9BACL</name>
<evidence type="ECO:0000256" key="4">
    <source>
        <dbReference type="SAM" id="MobiDB-lite"/>
    </source>
</evidence>
<evidence type="ECO:0000259" key="5">
    <source>
        <dbReference type="Pfam" id="PF25990"/>
    </source>
</evidence>
<keyword evidence="3" id="KW-0175">Coiled coil</keyword>
<sequence length="342" mass="36331">MKKIWITVLVVVLALGGGGTYWYLSKNKNQETQTLIPTTKVQKGTLETSVDGSGALEPAVDEEVTIDAEDASKTVDEVNVSKNDTVEKGDKLLTFTDGTTLTAPKSGSVTSVSVYQGSRVNTAEKVAHLTNYSDLNTVLSIDELDISKIKKGQKVTVTVNAFPNKTFSGKVTSIAKEGSITNGTSSFDVTVHLTKSTQLKPGMTTTAKIILEKKSNVLYLPSGAVHQNGNNYYVYQSTGSSDSNNEAFRRSASMESERGSQQTVSIGIHNDQSIEIKSGLTEGQTVQLNPITKSSPSSTSTNSNRGQGQFQMMQNGGAMNGQGQGQGRRNFGSGGNGGGQRP</sequence>
<dbReference type="Gene3D" id="2.40.50.100">
    <property type="match status" value="1"/>
</dbReference>
<feature type="domain" description="YknX-like beta-barrel" evidence="5">
    <location>
        <begin position="140"/>
        <end position="209"/>
    </location>
</feature>
<dbReference type="PANTHER" id="PTHR32347">
    <property type="entry name" value="EFFLUX SYSTEM COMPONENT YKNX-RELATED"/>
    <property type="match status" value="1"/>
</dbReference>
<feature type="region of interest" description="Disordered" evidence="4">
    <location>
        <begin position="287"/>
        <end position="342"/>
    </location>
</feature>
<comment type="similarity">
    <text evidence="2">Belongs to the membrane fusion protein (MFP) (TC 8.A.1) family.</text>
</comment>
<dbReference type="GO" id="GO:0030313">
    <property type="term" value="C:cell envelope"/>
    <property type="evidence" value="ECO:0007669"/>
    <property type="project" value="UniProtKB-SubCell"/>
</dbReference>
<dbReference type="NCBIfam" id="TIGR01730">
    <property type="entry name" value="RND_mfp"/>
    <property type="match status" value="1"/>
</dbReference>
<gene>
    <name evidence="6" type="ORF">St703_27920</name>
</gene>
<dbReference type="RefSeq" id="WP_152080760.1">
    <property type="nucleotide sequence ID" value="NZ_AP021853.1"/>
</dbReference>
<dbReference type="InterPro" id="IPR006143">
    <property type="entry name" value="RND_pump_MFP"/>
</dbReference>
<evidence type="ECO:0000256" key="1">
    <source>
        <dbReference type="ARBA" id="ARBA00004196"/>
    </source>
</evidence>
<dbReference type="GO" id="GO:0022857">
    <property type="term" value="F:transmembrane transporter activity"/>
    <property type="evidence" value="ECO:0007669"/>
    <property type="project" value="InterPro"/>
</dbReference>
<organism evidence="6 7">
    <name type="scientific">Sporolactobacillus terrae</name>
    <dbReference type="NCBI Taxonomy" id="269673"/>
    <lineage>
        <taxon>Bacteria</taxon>
        <taxon>Bacillati</taxon>
        <taxon>Bacillota</taxon>
        <taxon>Bacilli</taxon>
        <taxon>Bacillales</taxon>
        <taxon>Sporolactobacillaceae</taxon>
        <taxon>Sporolactobacillus</taxon>
    </lineage>
</organism>